<dbReference type="Gene3D" id="1.10.287.110">
    <property type="entry name" value="DnaJ domain"/>
    <property type="match status" value="1"/>
</dbReference>
<dbReference type="PROSITE" id="PS00636">
    <property type="entry name" value="DNAJ_1"/>
    <property type="match status" value="1"/>
</dbReference>
<dbReference type="SUPFAM" id="SSF46565">
    <property type="entry name" value="Chaperone J-domain"/>
    <property type="match status" value="1"/>
</dbReference>
<dbReference type="OrthoDB" id="445556at2759"/>
<evidence type="ECO:0000256" key="1">
    <source>
        <dbReference type="SAM" id="MobiDB-lite"/>
    </source>
</evidence>
<dbReference type="CDD" id="cd06257">
    <property type="entry name" value="DnaJ"/>
    <property type="match status" value="1"/>
</dbReference>
<dbReference type="InterPro" id="IPR050817">
    <property type="entry name" value="DjlA_DnaK_co-chaperone"/>
</dbReference>
<dbReference type="PRINTS" id="PR00625">
    <property type="entry name" value="JDOMAIN"/>
</dbReference>
<dbReference type="GO" id="GO:0005783">
    <property type="term" value="C:endoplasmic reticulum"/>
    <property type="evidence" value="ECO:0007669"/>
    <property type="project" value="UniProtKB-ARBA"/>
</dbReference>
<dbReference type="Gramene" id="TraesWEE_scaffold_037705_01G000100.1">
    <property type="protein sequence ID" value="TraesWEE_scaffold_037705_01G000100.1"/>
    <property type="gene ID" value="TraesWEE_scaffold_037705_01G000100"/>
</dbReference>
<dbReference type="InterPro" id="IPR036869">
    <property type="entry name" value="J_dom_sf"/>
</dbReference>
<evidence type="ECO:0000313" key="3">
    <source>
        <dbReference type="EnsemblPlants" id="TraesCS6B02G114100.1"/>
    </source>
</evidence>
<sequence>MGDHYQTLGLGRDASKADIKNAFFRLAHRHHPDHHTHADAAARAEATLRFRQVKDAYDVLHDDRRRAEYDSWCRSSSRSSGYGHRHGHGHGGNSTWSSSARNDHGHRHGHGGATSSAGSRAPPRPRGRSRIENAIFWTGWTAFLKTKQQWENLKRGWEKRNPWKSWLESREKDKEKN</sequence>
<dbReference type="STRING" id="4565.A0A3B6PJ65"/>
<dbReference type="PROSITE" id="PS50076">
    <property type="entry name" value="DNAJ_2"/>
    <property type="match status" value="1"/>
</dbReference>
<dbReference type="InterPro" id="IPR001623">
    <property type="entry name" value="DnaJ_domain"/>
</dbReference>
<dbReference type="SMART" id="SM00271">
    <property type="entry name" value="DnaJ"/>
    <property type="match status" value="1"/>
</dbReference>
<protein>
    <recommendedName>
        <fullName evidence="2">J domain-containing protein</fullName>
    </recommendedName>
</protein>
<dbReference type="SMR" id="A0A3B6PJ65"/>
<dbReference type="AlphaFoldDB" id="A0A3B6PJ65"/>
<name>A0A3B6PJ65_WHEAT</name>
<reference evidence="3" key="2">
    <citation type="submission" date="2018-10" db="UniProtKB">
        <authorList>
            <consortium name="EnsemblPlants"/>
        </authorList>
    </citation>
    <scope>IDENTIFICATION</scope>
</reference>
<dbReference type="Gramene" id="TraesCS6B03G0278100.1">
    <property type="protein sequence ID" value="TraesCS6B03G0278100.1.CDS"/>
    <property type="gene ID" value="TraesCS6B03G0278100"/>
</dbReference>
<evidence type="ECO:0000259" key="2">
    <source>
        <dbReference type="PROSITE" id="PS50076"/>
    </source>
</evidence>
<reference evidence="3" key="1">
    <citation type="submission" date="2018-08" db="EMBL/GenBank/DDBJ databases">
        <authorList>
            <person name="Rossello M."/>
        </authorList>
    </citation>
    <scope>NUCLEOTIDE SEQUENCE [LARGE SCALE GENOMIC DNA]</scope>
    <source>
        <strain evidence="3">cv. Chinese Spring</strain>
    </source>
</reference>
<dbReference type="Pfam" id="PF00226">
    <property type="entry name" value="DnaJ"/>
    <property type="match status" value="1"/>
</dbReference>
<keyword evidence="4" id="KW-1185">Reference proteome</keyword>
<accession>A0A3B6PJ65</accession>
<feature type="domain" description="J" evidence="2">
    <location>
        <begin position="3"/>
        <end position="73"/>
    </location>
</feature>
<dbReference type="Gramene" id="TraesROB_scaffold_047308_01G000100.1">
    <property type="protein sequence ID" value="TraesROB_scaffold_047308_01G000100.1"/>
    <property type="gene ID" value="TraesROB_scaffold_047308_01G000100"/>
</dbReference>
<dbReference type="InterPro" id="IPR018253">
    <property type="entry name" value="DnaJ_domain_CS"/>
</dbReference>
<feature type="region of interest" description="Disordered" evidence="1">
    <location>
        <begin position="74"/>
        <end position="131"/>
    </location>
</feature>
<dbReference type="Gramene" id="TraesCAD_scaffold_114806_01G000100.1">
    <property type="protein sequence ID" value="TraesCAD_scaffold_114806_01G000100.1"/>
    <property type="gene ID" value="TraesCAD_scaffold_114806_01G000100"/>
</dbReference>
<organism evidence="3">
    <name type="scientific">Triticum aestivum</name>
    <name type="common">Wheat</name>
    <dbReference type="NCBI Taxonomy" id="4565"/>
    <lineage>
        <taxon>Eukaryota</taxon>
        <taxon>Viridiplantae</taxon>
        <taxon>Streptophyta</taxon>
        <taxon>Embryophyta</taxon>
        <taxon>Tracheophyta</taxon>
        <taxon>Spermatophyta</taxon>
        <taxon>Magnoliopsida</taxon>
        <taxon>Liliopsida</taxon>
        <taxon>Poales</taxon>
        <taxon>Poaceae</taxon>
        <taxon>BOP clade</taxon>
        <taxon>Pooideae</taxon>
        <taxon>Triticodae</taxon>
        <taxon>Triticeae</taxon>
        <taxon>Triticinae</taxon>
        <taxon>Triticum</taxon>
    </lineage>
</organism>
<dbReference type="EnsemblPlants" id="TraesCS6B02G114100.1">
    <property type="protein sequence ID" value="TraesCS6B02G114100.1"/>
    <property type="gene ID" value="TraesCS6B02G114100"/>
</dbReference>
<dbReference type="Proteomes" id="UP000019116">
    <property type="component" value="Chromosome 6B"/>
</dbReference>
<evidence type="ECO:0000313" key="4">
    <source>
        <dbReference type="Proteomes" id="UP000019116"/>
    </source>
</evidence>
<dbReference type="Gramene" id="TraesCS6B02G114100.1">
    <property type="protein sequence ID" value="TraesCS6B02G114100.1"/>
    <property type="gene ID" value="TraesCS6B02G114100"/>
</dbReference>
<proteinExistence type="predicted"/>
<dbReference type="Gramene" id="TraesCLE_scaffold_048242_01G000100.1">
    <property type="protein sequence ID" value="TraesCLE_scaffold_048242_01G000100.1"/>
    <property type="gene ID" value="TraesCLE_scaffold_048242_01G000100"/>
</dbReference>
<dbReference type="PANTHER" id="PTHR24074">
    <property type="entry name" value="CO-CHAPERONE PROTEIN DJLA"/>
    <property type="match status" value="1"/>
</dbReference>